<sequence length="121" mass="13492">MFLYHKTTNRSFYDSRFHAARQAGFHEVLFCNTRGELTEGAISNLFLRKGGRWFTPALECGLLPGLRRAERMRELRAAEASLTLTDLTAADEVIVGNSLRGDGRVAELVTETGETFRPVTG</sequence>
<dbReference type="Gene3D" id="3.20.10.10">
    <property type="entry name" value="D-amino Acid Aminotransferase, subunit A, domain 2"/>
    <property type="match status" value="1"/>
</dbReference>
<dbReference type="EMBL" id="VSSQ01145050">
    <property type="protein sequence ID" value="MPN64333.1"/>
    <property type="molecule type" value="Genomic_DNA"/>
</dbReference>
<dbReference type="InterPro" id="IPR043132">
    <property type="entry name" value="BCAT-like_C"/>
</dbReference>
<reference evidence="1" key="1">
    <citation type="submission" date="2019-08" db="EMBL/GenBank/DDBJ databases">
        <authorList>
            <person name="Kucharzyk K."/>
            <person name="Murdoch R.W."/>
            <person name="Higgins S."/>
            <person name="Loffler F."/>
        </authorList>
    </citation>
    <scope>NUCLEOTIDE SEQUENCE</scope>
</reference>
<protein>
    <recommendedName>
        <fullName evidence="2">Aminodeoxychorismate lyase</fullName>
    </recommendedName>
</protein>
<dbReference type="AlphaFoldDB" id="A0A645JZ82"/>
<dbReference type="InterPro" id="IPR001544">
    <property type="entry name" value="Aminotrans_IV"/>
</dbReference>
<dbReference type="GO" id="GO:0003824">
    <property type="term" value="F:catalytic activity"/>
    <property type="evidence" value="ECO:0007669"/>
    <property type="project" value="InterPro"/>
</dbReference>
<organism evidence="1">
    <name type="scientific">bioreactor metagenome</name>
    <dbReference type="NCBI Taxonomy" id="1076179"/>
    <lineage>
        <taxon>unclassified sequences</taxon>
        <taxon>metagenomes</taxon>
        <taxon>ecological metagenomes</taxon>
    </lineage>
</organism>
<dbReference type="SUPFAM" id="SSF56752">
    <property type="entry name" value="D-aminoacid aminotransferase-like PLP-dependent enzymes"/>
    <property type="match status" value="1"/>
</dbReference>
<dbReference type="Pfam" id="PF01063">
    <property type="entry name" value="Aminotran_4"/>
    <property type="match status" value="1"/>
</dbReference>
<proteinExistence type="predicted"/>
<accession>A0A645JZ82</accession>
<comment type="caution">
    <text evidence="1">The sequence shown here is derived from an EMBL/GenBank/DDBJ whole genome shotgun (WGS) entry which is preliminary data.</text>
</comment>
<evidence type="ECO:0008006" key="2">
    <source>
        <dbReference type="Google" id="ProtNLM"/>
    </source>
</evidence>
<name>A0A645JZ82_9ZZZZ</name>
<evidence type="ECO:0000313" key="1">
    <source>
        <dbReference type="EMBL" id="MPN64333.1"/>
    </source>
</evidence>
<dbReference type="InterPro" id="IPR036038">
    <property type="entry name" value="Aminotransferase-like"/>
</dbReference>
<gene>
    <name evidence="1" type="ORF">SDC9_212105</name>
</gene>